<dbReference type="AlphaFoldDB" id="A0A1G1VSP4"/>
<name>A0A1G1VSP4_9BACT</name>
<feature type="transmembrane region" description="Helical" evidence="1">
    <location>
        <begin position="41"/>
        <end position="61"/>
    </location>
</feature>
<feature type="transmembrane region" description="Helical" evidence="1">
    <location>
        <begin position="67"/>
        <end position="87"/>
    </location>
</feature>
<organism evidence="2 3">
    <name type="scientific">Candidatus Chisholmbacteria bacterium RIFCSPHIGHO2_01_FULL_52_32</name>
    <dbReference type="NCBI Taxonomy" id="1797591"/>
    <lineage>
        <taxon>Bacteria</taxon>
        <taxon>Candidatus Chisholmiibacteriota</taxon>
    </lineage>
</organism>
<evidence type="ECO:0000313" key="3">
    <source>
        <dbReference type="Proteomes" id="UP000179233"/>
    </source>
</evidence>
<proteinExistence type="predicted"/>
<accession>A0A1G1VSP4</accession>
<keyword evidence="1" id="KW-0812">Transmembrane</keyword>
<dbReference type="Proteomes" id="UP000179233">
    <property type="component" value="Unassembled WGS sequence"/>
</dbReference>
<reference evidence="2 3" key="1">
    <citation type="journal article" date="2016" name="Nat. Commun.">
        <title>Thousands of microbial genomes shed light on interconnected biogeochemical processes in an aquifer system.</title>
        <authorList>
            <person name="Anantharaman K."/>
            <person name="Brown C.T."/>
            <person name="Hug L.A."/>
            <person name="Sharon I."/>
            <person name="Castelle C.J."/>
            <person name="Probst A.J."/>
            <person name="Thomas B.C."/>
            <person name="Singh A."/>
            <person name="Wilkins M.J."/>
            <person name="Karaoz U."/>
            <person name="Brodie E.L."/>
            <person name="Williams K.H."/>
            <person name="Hubbard S.S."/>
            <person name="Banfield J.F."/>
        </authorList>
    </citation>
    <scope>NUCLEOTIDE SEQUENCE [LARGE SCALE GENOMIC DNA]</scope>
</reference>
<dbReference type="EMBL" id="MHCJ01000003">
    <property type="protein sequence ID" value="OGY18425.1"/>
    <property type="molecule type" value="Genomic_DNA"/>
</dbReference>
<keyword evidence="1" id="KW-0472">Membrane</keyword>
<feature type="transmembrane region" description="Helical" evidence="1">
    <location>
        <begin position="210"/>
        <end position="230"/>
    </location>
</feature>
<comment type="caution">
    <text evidence="2">The sequence shown here is derived from an EMBL/GenBank/DDBJ whole genome shotgun (WGS) entry which is preliminary data.</text>
</comment>
<feature type="transmembrane region" description="Helical" evidence="1">
    <location>
        <begin position="122"/>
        <end position="140"/>
    </location>
</feature>
<feature type="transmembrane region" description="Helical" evidence="1">
    <location>
        <begin position="176"/>
        <end position="198"/>
    </location>
</feature>
<keyword evidence="1" id="KW-1133">Transmembrane helix</keyword>
<evidence type="ECO:0000313" key="2">
    <source>
        <dbReference type="EMBL" id="OGY18425.1"/>
    </source>
</evidence>
<protein>
    <submittedName>
        <fullName evidence="2">Uncharacterized protein</fullName>
    </submittedName>
</protein>
<sequence>MKTTKKTKKRKSFESDQGYSWVADTLGLTWTPRLFGIGASFNLLGVGLGMGGLIVLAMSYVISFMTILRPVGWVLIVGAVLGTLFVGENGKRFMHFLIPVMTLRKIGIPASEKPVSRTIVRIWSYGSFAFEIGVWLWWQVFTAPPRPDLEAWLDAGGDYLNWLYALQFQAYSQLEYYWWLLPVLVFCVLGLLKLLEWAPIFGWMLRMTRIVPLIIPFVLVLEAVMIYQWWDFTFRPIIP</sequence>
<evidence type="ECO:0000256" key="1">
    <source>
        <dbReference type="SAM" id="Phobius"/>
    </source>
</evidence>
<gene>
    <name evidence="2" type="ORF">A2786_02910</name>
</gene>